<gene>
    <name evidence="2" type="ORF">CYMTET_45480</name>
</gene>
<name>A0AAE0EYJ9_9CHLO</name>
<organism evidence="2 3">
    <name type="scientific">Cymbomonas tetramitiformis</name>
    <dbReference type="NCBI Taxonomy" id="36881"/>
    <lineage>
        <taxon>Eukaryota</taxon>
        <taxon>Viridiplantae</taxon>
        <taxon>Chlorophyta</taxon>
        <taxon>Pyramimonadophyceae</taxon>
        <taxon>Pyramimonadales</taxon>
        <taxon>Pyramimonadaceae</taxon>
        <taxon>Cymbomonas</taxon>
    </lineage>
</organism>
<accession>A0AAE0EYJ9</accession>
<dbReference type="Proteomes" id="UP001190700">
    <property type="component" value="Unassembled WGS sequence"/>
</dbReference>
<comment type="caution">
    <text evidence="2">The sequence shown here is derived from an EMBL/GenBank/DDBJ whole genome shotgun (WGS) entry which is preliminary data.</text>
</comment>
<keyword evidence="3" id="KW-1185">Reference proteome</keyword>
<proteinExistence type="predicted"/>
<protein>
    <submittedName>
        <fullName evidence="2">Uncharacterized protein</fullName>
    </submittedName>
</protein>
<feature type="compositionally biased region" description="Pro residues" evidence="1">
    <location>
        <begin position="459"/>
        <end position="480"/>
    </location>
</feature>
<dbReference type="EMBL" id="LGRX02031216">
    <property type="protein sequence ID" value="KAK3244929.1"/>
    <property type="molecule type" value="Genomic_DNA"/>
</dbReference>
<evidence type="ECO:0000256" key="1">
    <source>
        <dbReference type="SAM" id="MobiDB-lite"/>
    </source>
</evidence>
<reference evidence="2 3" key="1">
    <citation type="journal article" date="2015" name="Genome Biol. Evol.">
        <title>Comparative Genomics of a Bacterivorous Green Alga Reveals Evolutionary Causalities and Consequences of Phago-Mixotrophic Mode of Nutrition.</title>
        <authorList>
            <person name="Burns J.A."/>
            <person name="Paasch A."/>
            <person name="Narechania A."/>
            <person name="Kim E."/>
        </authorList>
    </citation>
    <scope>NUCLEOTIDE SEQUENCE [LARGE SCALE GENOMIC DNA]</scope>
    <source>
        <strain evidence="2 3">PLY_AMNH</strain>
    </source>
</reference>
<feature type="region of interest" description="Disordered" evidence="1">
    <location>
        <begin position="459"/>
        <end position="483"/>
    </location>
</feature>
<evidence type="ECO:0000313" key="2">
    <source>
        <dbReference type="EMBL" id="KAK3244929.1"/>
    </source>
</evidence>
<sequence>MRVAVTWHEVPEYASGGANTFQAVLYLMTGVIQLSWEMVSVTHAVVGVSPGWLPQTFHTTDLSEAVTCSTAAMLHLRSPQPPSPFIPASAPFYLPPPRIGSAPAPPDEPASSSTVATPTWLFIGNASASIHPGEHHELTLLYSVPAGEAPLGSYTASVWITSATSDRPQGLPADLVVAMYVVEADCGLQAQTRGTTQDNLAADSTEEGAAHQIKLLPFSDGNLDPQELPESQQINWGGGTQRVNFTARLKWAVSPFALTMDLDQLWSLVEVENGQVMSTEQDARCRGLETLVQGRVWLGDPWRENTTALSVRLSYSGMADMAQYNHRPLVELHSTNTLSTGYGDCTEAEQILVVAVFSKPVSALHTSHFEVGPGAWVHAVDRMPQSATSFHQNYFHVLVRFDPHFLGSTYLAVNGGAAMDAFGAPNQPSQRIKLQRLDQLSIHMHSTYKVNVNRFPSILPPPPEPPLPPSPPPSSPPPPIASTAGGPHRFSCYNWLVAGFNTTGRYYIDRGGEVSEGHCEQEVADGGWELLSIVQASSRASAGLFGLERCADINALHCKGNLNVLADGPPDEALAGMPDAELLIQSLDNRSVWGVFTGFSTTPDTLGLLIDYATLRHDISPSGASAF</sequence>
<dbReference type="AlphaFoldDB" id="A0AAE0EYJ9"/>
<evidence type="ECO:0000313" key="3">
    <source>
        <dbReference type="Proteomes" id="UP001190700"/>
    </source>
</evidence>